<dbReference type="Pfam" id="PF02649">
    <property type="entry name" value="GCHY-1"/>
    <property type="match status" value="1"/>
</dbReference>
<accession>A0A7X2XE39</accession>
<evidence type="ECO:0000313" key="6">
    <source>
        <dbReference type="Proteomes" id="UP000484547"/>
    </source>
</evidence>
<keyword evidence="1 2" id="KW-0378">Hydrolase</keyword>
<dbReference type="Proteomes" id="UP000443070">
    <property type="component" value="Unassembled WGS sequence"/>
</dbReference>
<gene>
    <name evidence="2" type="primary">folE2</name>
    <name evidence="3" type="ORF">GMD11_02060</name>
    <name evidence="4" type="ORF">GMD18_02055</name>
</gene>
<proteinExistence type="inferred from homology"/>
<comment type="similarity">
    <text evidence="2">Belongs to the GTP cyclohydrolase IV family.</text>
</comment>
<feature type="site" description="May be catalytically important" evidence="2">
    <location>
        <position position="143"/>
    </location>
</feature>
<dbReference type="EMBL" id="WNBW01000001">
    <property type="protein sequence ID" value="MTU03185.1"/>
    <property type="molecule type" value="Genomic_DNA"/>
</dbReference>
<dbReference type="NCBIfam" id="NF010200">
    <property type="entry name" value="PRK13674.1-1"/>
    <property type="match status" value="1"/>
</dbReference>
<dbReference type="InterPro" id="IPR003801">
    <property type="entry name" value="GTP_cyclohydrolase_FolE2/MptA"/>
</dbReference>
<dbReference type="HAMAP" id="MF_01527_B">
    <property type="entry name" value="GTP_cyclohydrol_B"/>
    <property type="match status" value="1"/>
</dbReference>
<dbReference type="GO" id="GO:0003934">
    <property type="term" value="F:GTP cyclohydrolase I activity"/>
    <property type="evidence" value="ECO:0007669"/>
    <property type="project" value="UniProtKB-UniRule"/>
</dbReference>
<evidence type="ECO:0000256" key="1">
    <source>
        <dbReference type="ARBA" id="ARBA00022801"/>
    </source>
</evidence>
<dbReference type="GO" id="GO:0046654">
    <property type="term" value="P:tetrahydrofolate biosynthetic process"/>
    <property type="evidence" value="ECO:0007669"/>
    <property type="project" value="UniProtKB-UniRule"/>
</dbReference>
<dbReference type="PANTHER" id="PTHR36445:SF1">
    <property type="entry name" value="GTP CYCLOHYDROLASE MPTA"/>
    <property type="match status" value="1"/>
</dbReference>
<dbReference type="AlphaFoldDB" id="A0A7X2XE39"/>
<dbReference type="InterPro" id="IPR022838">
    <property type="entry name" value="GTP_cyclohydrolase_FolE2"/>
</dbReference>
<evidence type="ECO:0000313" key="5">
    <source>
        <dbReference type="Proteomes" id="UP000443070"/>
    </source>
</evidence>
<dbReference type="EMBL" id="WNBM01000001">
    <property type="protein sequence ID" value="MTT75054.1"/>
    <property type="molecule type" value="Genomic_DNA"/>
</dbReference>
<sequence length="259" mass="29379">MKDVQGELDRRNIPLKHVGIKDLRWPIALKDKEKGTQHTVATVSLAVDLPHDLRGTHMSRFVECLQTLGPVTLGSLENILDHLKERLQAEKAFLQLKFPYFIYKTAPVSGQRAPMDIDCVYTAEKEERFSLRISAEIPIQTLCPCSKEISAYGAHNQRALAKLEIRSGEMVWLEELAIIADAGASAPVYGLLKRPDEKFVTEQAYDNPRFVEDAVREIALRLEGDKRIIWYKATVESIESIHNHNAFACVEKGWKEVEI</sequence>
<evidence type="ECO:0000256" key="2">
    <source>
        <dbReference type="HAMAP-Rule" id="MF_01527"/>
    </source>
</evidence>
<dbReference type="Proteomes" id="UP000484547">
    <property type="component" value="Unassembled WGS sequence"/>
</dbReference>
<dbReference type="OrthoDB" id="9774824at2"/>
<protein>
    <recommendedName>
        <fullName evidence="2">GTP cyclohydrolase FolE2</fullName>
        <ecNumber evidence="2">3.5.4.16</ecNumber>
    </recommendedName>
</protein>
<comment type="catalytic activity">
    <reaction evidence="2">
        <text>GTP + H2O = 7,8-dihydroneopterin 3'-triphosphate + formate + H(+)</text>
        <dbReference type="Rhea" id="RHEA:17473"/>
        <dbReference type="ChEBI" id="CHEBI:15377"/>
        <dbReference type="ChEBI" id="CHEBI:15378"/>
        <dbReference type="ChEBI" id="CHEBI:15740"/>
        <dbReference type="ChEBI" id="CHEBI:37565"/>
        <dbReference type="ChEBI" id="CHEBI:58462"/>
        <dbReference type="EC" id="3.5.4.16"/>
    </reaction>
</comment>
<comment type="caution">
    <text evidence="3">The sequence shown here is derived from an EMBL/GenBank/DDBJ whole genome shotgun (WGS) entry which is preliminary data.</text>
</comment>
<reference evidence="5 6" key="1">
    <citation type="journal article" date="2019" name="Nat. Med.">
        <title>A library of human gut bacterial isolates paired with longitudinal multiomics data enables mechanistic microbiome research.</title>
        <authorList>
            <person name="Poyet M."/>
            <person name="Groussin M."/>
            <person name="Gibbons S.M."/>
            <person name="Avila-Pacheco J."/>
            <person name="Jiang X."/>
            <person name="Kearney S.M."/>
            <person name="Perrotta A.R."/>
            <person name="Berdy B."/>
            <person name="Zhao S."/>
            <person name="Lieberman T.D."/>
            <person name="Swanson P.K."/>
            <person name="Smith M."/>
            <person name="Roesemann S."/>
            <person name="Alexander J.E."/>
            <person name="Rich S.A."/>
            <person name="Livny J."/>
            <person name="Vlamakis H."/>
            <person name="Clish C."/>
            <person name="Bullock K."/>
            <person name="Deik A."/>
            <person name="Scott J."/>
            <person name="Pierce K.A."/>
            <person name="Xavier R.J."/>
            <person name="Alm E.J."/>
        </authorList>
    </citation>
    <scope>NUCLEOTIDE SEQUENCE [LARGE SCALE GENOMIC DNA]</scope>
    <source>
        <strain evidence="3 6">BIOML-A13</strain>
        <strain evidence="4 5">BIOML-A3</strain>
    </source>
</reference>
<dbReference type="UniPathway" id="UPA00848">
    <property type="reaction ID" value="UER00151"/>
</dbReference>
<name>A0A7X2XE39_9FIRM</name>
<evidence type="ECO:0000313" key="3">
    <source>
        <dbReference type="EMBL" id="MTT75054.1"/>
    </source>
</evidence>
<dbReference type="RefSeq" id="WP_155163545.1">
    <property type="nucleotide sequence ID" value="NZ_WNBG01000001.1"/>
</dbReference>
<organism evidence="3 6">
    <name type="scientific">Phascolarctobacterium faecium</name>
    <dbReference type="NCBI Taxonomy" id="33025"/>
    <lineage>
        <taxon>Bacteria</taxon>
        <taxon>Bacillati</taxon>
        <taxon>Bacillota</taxon>
        <taxon>Negativicutes</taxon>
        <taxon>Acidaminococcales</taxon>
        <taxon>Acidaminococcaceae</taxon>
        <taxon>Phascolarctobacterium</taxon>
    </lineage>
</organism>
<comment type="function">
    <text evidence="2">Converts GTP to 7,8-dihydroneopterin triphosphate.</text>
</comment>
<evidence type="ECO:0000313" key="4">
    <source>
        <dbReference type="EMBL" id="MTU03185.1"/>
    </source>
</evidence>
<comment type="pathway">
    <text evidence="2">Cofactor biosynthesis; 7,8-dihydroneopterin triphosphate biosynthesis; 7,8-dihydroneopterin triphosphate from GTP: step 1/1.</text>
</comment>
<keyword evidence="5" id="KW-1185">Reference proteome</keyword>
<dbReference type="Gene3D" id="3.10.270.10">
    <property type="entry name" value="Urate Oxidase"/>
    <property type="match status" value="1"/>
</dbReference>
<dbReference type="EC" id="3.5.4.16" evidence="2"/>
<dbReference type="PANTHER" id="PTHR36445">
    <property type="entry name" value="GTP CYCLOHYDROLASE MPTA"/>
    <property type="match status" value="1"/>
</dbReference>